<accession>A0A2M4DH62</accession>
<sequence>MLLRLLRVLLLWKGELATQKENDHDDDEQAIIVFGQLPFSSSSKELQLLVKQDRGRSFFSLYSANRETLATFTTLKRTPGISPTA</sequence>
<proteinExistence type="predicted"/>
<evidence type="ECO:0000313" key="2">
    <source>
        <dbReference type="EMBL" id="MBW76896.1"/>
    </source>
</evidence>
<feature type="signal peptide" evidence="1">
    <location>
        <begin position="1"/>
        <end position="17"/>
    </location>
</feature>
<protein>
    <submittedName>
        <fullName evidence="2">Putative secreted protein</fullName>
    </submittedName>
</protein>
<organism evidence="2">
    <name type="scientific">Anopheles darlingi</name>
    <name type="common">Mosquito</name>
    <dbReference type="NCBI Taxonomy" id="43151"/>
    <lineage>
        <taxon>Eukaryota</taxon>
        <taxon>Metazoa</taxon>
        <taxon>Ecdysozoa</taxon>
        <taxon>Arthropoda</taxon>
        <taxon>Hexapoda</taxon>
        <taxon>Insecta</taxon>
        <taxon>Pterygota</taxon>
        <taxon>Neoptera</taxon>
        <taxon>Endopterygota</taxon>
        <taxon>Diptera</taxon>
        <taxon>Nematocera</taxon>
        <taxon>Culicoidea</taxon>
        <taxon>Culicidae</taxon>
        <taxon>Anophelinae</taxon>
        <taxon>Anopheles</taxon>
    </lineage>
</organism>
<reference evidence="2" key="1">
    <citation type="submission" date="2018-01" db="EMBL/GenBank/DDBJ databases">
        <title>An insight into the sialome of Amazonian anophelines.</title>
        <authorList>
            <person name="Ribeiro J.M."/>
            <person name="Scarpassa V."/>
            <person name="Calvo E."/>
        </authorList>
    </citation>
    <scope>NUCLEOTIDE SEQUENCE</scope>
</reference>
<keyword evidence="1" id="KW-0732">Signal</keyword>
<dbReference type="EMBL" id="GGFL01012718">
    <property type="protein sequence ID" value="MBW76896.1"/>
    <property type="molecule type" value="Transcribed_RNA"/>
</dbReference>
<feature type="chain" id="PRO_5014967101" evidence="1">
    <location>
        <begin position="18"/>
        <end position="85"/>
    </location>
</feature>
<dbReference type="AlphaFoldDB" id="A0A2M4DH62"/>
<evidence type="ECO:0000256" key="1">
    <source>
        <dbReference type="SAM" id="SignalP"/>
    </source>
</evidence>
<name>A0A2M4DH62_ANODA</name>